<dbReference type="AlphaFoldDB" id="A0A8J5WA62"/>
<evidence type="ECO:0000313" key="4">
    <source>
        <dbReference type="Proteomes" id="UP000729402"/>
    </source>
</evidence>
<evidence type="ECO:0000256" key="1">
    <source>
        <dbReference type="SAM" id="MobiDB-lite"/>
    </source>
</evidence>
<feature type="compositionally biased region" description="Gly residues" evidence="1">
    <location>
        <begin position="27"/>
        <end position="38"/>
    </location>
</feature>
<reference evidence="3" key="2">
    <citation type="submission" date="2021-02" db="EMBL/GenBank/DDBJ databases">
        <authorList>
            <person name="Kimball J.A."/>
            <person name="Haas M.W."/>
            <person name="Macchietto M."/>
            <person name="Kono T."/>
            <person name="Duquette J."/>
            <person name="Shao M."/>
        </authorList>
    </citation>
    <scope>NUCLEOTIDE SEQUENCE</scope>
    <source>
        <tissue evidence="3">Fresh leaf tissue</tissue>
    </source>
</reference>
<evidence type="ECO:0000313" key="3">
    <source>
        <dbReference type="EMBL" id="KAG8085430.1"/>
    </source>
</evidence>
<feature type="transmembrane region" description="Helical" evidence="2">
    <location>
        <begin position="92"/>
        <end position="119"/>
    </location>
</feature>
<dbReference type="EMBL" id="JAAALK010000082">
    <property type="protein sequence ID" value="KAG8085430.1"/>
    <property type="molecule type" value="Genomic_DNA"/>
</dbReference>
<dbReference type="Proteomes" id="UP000729402">
    <property type="component" value="Unassembled WGS sequence"/>
</dbReference>
<reference evidence="3" key="1">
    <citation type="journal article" date="2021" name="bioRxiv">
        <title>Whole Genome Assembly and Annotation of Northern Wild Rice, Zizania palustris L., Supports a Whole Genome Duplication in the Zizania Genus.</title>
        <authorList>
            <person name="Haas M."/>
            <person name="Kono T."/>
            <person name="Macchietto M."/>
            <person name="Millas R."/>
            <person name="McGilp L."/>
            <person name="Shao M."/>
            <person name="Duquette J."/>
            <person name="Hirsch C.N."/>
            <person name="Kimball J."/>
        </authorList>
    </citation>
    <scope>NUCLEOTIDE SEQUENCE</scope>
    <source>
        <tissue evidence="3">Fresh leaf tissue</tissue>
    </source>
</reference>
<proteinExistence type="predicted"/>
<evidence type="ECO:0000256" key="2">
    <source>
        <dbReference type="SAM" id="Phobius"/>
    </source>
</evidence>
<accession>A0A8J5WA62</accession>
<feature type="transmembrane region" description="Helical" evidence="2">
    <location>
        <begin position="60"/>
        <end position="80"/>
    </location>
</feature>
<sequence>MHQRHPTQPVVEPRQERQGDLESGSRSGDGGDAAGGGSVDDTNRNREERLVRFREYSKRAFMYEFPLVTALLMPTKPSVVGSTSARWHGFRIYASGVLLMSMPFCLLLSLNVLYAFLAVALSAAPRRRLVATPQGAP</sequence>
<comment type="caution">
    <text evidence="3">The sequence shown here is derived from an EMBL/GenBank/DDBJ whole genome shotgun (WGS) entry which is preliminary data.</text>
</comment>
<gene>
    <name evidence="3" type="ORF">GUJ93_ZPchr0010g7308</name>
</gene>
<feature type="region of interest" description="Disordered" evidence="1">
    <location>
        <begin position="1"/>
        <end position="48"/>
    </location>
</feature>
<keyword evidence="2" id="KW-0812">Transmembrane</keyword>
<keyword evidence="2" id="KW-1133">Transmembrane helix</keyword>
<name>A0A8J5WA62_ZIZPA</name>
<keyword evidence="2" id="KW-0472">Membrane</keyword>
<keyword evidence="4" id="KW-1185">Reference proteome</keyword>
<organism evidence="3 4">
    <name type="scientific">Zizania palustris</name>
    <name type="common">Northern wild rice</name>
    <dbReference type="NCBI Taxonomy" id="103762"/>
    <lineage>
        <taxon>Eukaryota</taxon>
        <taxon>Viridiplantae</taxon>
        <taxon>Streptophyta</taxon>
        <taxon>Embryophyta</taxon>
        <taxon>Tracheophyta</taxon>
        <taxon>Spermatophyta</taxon>
        <taxon>Magnoliopsida</taxon>
        <taxon>Liliopsida</taxon>
        <taxon>Poales</taxon>
        <taxon>Poaceae</taxon>
        <taxon>BOP clade</taxon>
        <taxon>Oryzoideae</taxon>
        <taxon>Oryzeae</taxon>
        <taxon>Zizaniinae</taxon>
        <taxon>Zizania</taxon>
    </lineage>
</organism>
<protein>
    <submittedName>
        <fullName evidence="3">Uncharacterized protein</fullName>
    </submittedName>
</protein>